<gene>
    <name evidence="2" type="ORF">BECKFW1821C_GA0114237_109915</name>
</gene>
<sequence length="175" mass="19433">MGPRRQHDEPIGFDEGREGWRLAGAGNIGRTQKEGHLRPDSTLGNARGVTITINPHPRTPRSKVSDAAGGRSPGSRVMAPCPTFPVPGDQWCEMDKGYPPTVAGAARASDRFRDKFLYWGVRTLFPFQVITGNGNHLNPLSGNHRRRRLWERQRGKDNGSRSIIAESQGNRIITR</sequence>
<dbReference type="AlphaFoldDB" id="A0A450U182"/>
<protein>
    <submittedName>
        <fullName evidence="2">Uncharacterized protein</fullName>
    </submittedName>
</protein>
<reference evidence="2" key="1">
    <citation type="submission" date="2019-02" db="EMBL/GenBank/DDBJ databases">
        <authorList>
            <person name="Gruber-Vodicka R. H."/>
            <person name="Seah K. B. B."/>
        </authorList>
    </citation>
    <scope>NUCLEOTIDE SEQUENCE</scope>
    <source>
        <strain evidence="2">BECK_BZ131</strain>
    </source>
</reference>
<organism evidence="2">
    <name type="scientific">Candidatus Kentrum sp. FW</name>
    <dbReference type="NCBI Taxonomy" id="2126338"/>
    <lineage>
        <taxon>Bacteria</taxon>
        <taxon>Pseudomonadati</taxon>
        <taxon>Pseudomonadota</taxon>
        <taxon>Gammaproteobacteria</taxon>
        <taxon>Candidatus Kentrum</taxon>
    </lineage>
</organism>
<accession>A0A450U182</accession>
<proteinExistence type="predicted"/>
<dbReference type="EMBL" id="CAADFE010000099">
    <property type="protein sequence ID" value="VFJ76132.1"/>
    <property type="molecule type" value="Genomic_DNA"/>
</dbReference>
<evidence type="ECO:0000256" key="1">
    <source>
        <dbReference type="SAM" id="MobiDB-lite"/>
    </source>
</evidence>
<name>A0A450U182_9GAMM</name>
<evidence type="ECO:0000313" key="2">
    <source>
        <dbReference type="EMBL" id="VFJ76132.1"/>
    </source>
</evidence>
<feature type="region of interest" description="Disordered" evidence="1">
    <location>
        <begin position="26"/>
        <end position="81"/>
    </location>
</feature>